<organism evidence="2 4">
    <name type="scientific">Mesotoga infera</name>
    <dbReference type="NCBI Taxonomy" id="1236046"/>
    <lineage>
        <taxon>Bacteria</taxon>
        <taxon>Thermotogati</taxon>
        <taxon>Thermotogota</taxon>
        <taxon>Thermotogae</taxon>
        <taxon>Kosmotogales</taxon>
        <taxon>Kosmotogaceae</taxon>
        <taxon>Mesotoga</taxon>
    </lineage>
</organism>
<name>A0A101GXL8_9BACT</name>
<protein>
    <recommendedName>
        <fullName evidence="7">Tfp pilus assembly protein FimT</fullName>
    </recommendedName>
</protein>
<dbReference type="Proteomes" id="UP000055014">
    <property type="component" value="Unassembled WGS sequence"/>
</dbReference>
<dbReference type="AlphaFoldDB" id="A0A101GXL8"/>
<dbReference type="Proteomes" id="UP000054260">
    <property type="component" value="Unassembled WGS sequence"/>
</dbReference>
<evidence type="ECO:0000313" key="6">
    <source>
        <dbReference type="Proteomes" id="UP000264215"/>
    </source>
</evidence>
<evidence type="ECO:0000313" key="4">
    <source>
        <dbReference type="Proteomes" id="UP000054260"/>
    </source>
</evidence>
<evidence type="ECO:0000313" key="5">
    <source>
        <dbReference type="Proteomes" id="UP000055014"/>
    </source>
</evidence>
<dbReference type="EMBL" id="DQBS01000114">
    <property type="protein sequence ID" value="HCO69876.1"/>
    <property type="molecule type" value="Genomic_DNA"/>
</dbReference>
<dbReference type="EMBL" id="LGGW01000017">
    <property type="protein sequence ID" value="KUK90868.1"/>
    <property type="molecule type" value="Genomic_DNA"/>
</dbReference>
<reference evidence="4 5" key="2">
    <citation type="journal article" date="2015" name="MBio">
        <title>Genome-Resolved Metagenomic Analysis Reveals Roles for Candidate Phyla and Other Microbial Community Members in Biogeochemical Transformations in Oil Reservoirs.</title>
        <authorList>
            <person name="Hu P."/>
            <person name="Tom L."/>
            <person name="Singh A."/>
            <person name="Thomas B.C."/>
            <person name="Baker B.J."/>
            <person name="Piceno Y.M."/>
            <person name="Andersen G.L."/>
            <person name="Banfield J.F."/>
        </authorList>
    </citation>
    <scope>NUCLEOTIDE SEQUENCE [LARGE SCALE GENOMIC DNA]</scope>
</reference>
<evidence type="ECO:0008006" key="7">
    <source>
        <dbReference type="Google" id="ProtNLM"/>
    </source>
</evidence>
<reference evidence="2" key="1">
    <citation type="journal article" date="2015" name="MBio">
        <title>Genome-resolved metagenomic analysis reveals roles for candidate phyla and other microbial community members in biogeochemical transformations in oil reservoirs.</title>
        <authorList>
            <person name="Hu P."/>
            <person name="Tom L."/>
            <person name="Singh A."/>
            <person name="Thomas B.C."/>
            <person name="Baker B.J."/>
            <person name="Piceno Y.M."/>
            <person name="Andersen G.L."/>
            <person name="Banfield J.F."/>
        </authorList>
    </citation>
    <scope>NUCLEOTIDE SEQUENCE [LARGE SCALE GENOMIC DNA]</scope>
    <source>
        <strain evidence="2">46_47</strain>
        <strain evidence="3">46_70</strain>
    </source>
</reference>
<comment type="caution">
    <text evidence="2">The sequence shown here is derived from an EMBL/GenBank/DDBJ whole genome shotgun (WGS) entry which is preliminary data.</text>
</comment>
<accession>A0A101GXL8</accession>
<dbReference type="Proteomes" id="UP000264215">
    <property type="component" value="Unassembled WGS sequence"/>
</dbReference>
<sequence>MSLTELLCCLVLVSLCISGVVLVSSEMISSLKISLSRTAFDSFIERQRLEAIVRSRPVEVFYDFWSKRVSSTTGAVFEDCLWENSENFRIRFNGDGSITILSGSTTLNFADGSVLTIQPVTGKVTY</sequence>
<evidence type="ECO:0000313" key="2">
    <source>
        <dbReference type="EMBL" id="KUK66541.1"/>
    </source>
</evidence>
<evidence type="ECO:0000313" key="1">
    <source>
        <dbReference type="EMBL" id="HCO69876.1"/>
    </source>
</evidence>
<gene>
    <name evidence="1" type="ORF">DIT26_04725</name>
    <name evidence="2" type="ORF">XD86_1155</name>
    <name evidence="3" type="ORF">XE02_0340</name>
</gene>
<proteinExistence type="predicted"/>
<dbReference type="PATRIC" id="fig|1236046.5.peg.1388"/>
<evidence type="ECO:0000313" key="3">
    <source>
        <dbReference type="EMBL" id="KUK90868.1"/>
    </source>
</evidence>
<reference evidence="1 6" key="3">
    <citation type="journal article" date="2018" name="Nat. Biotechnol.">
        <title>A standardized bacterial taxonomy based on genome phylogeny substantially revises the tree of life.</title>
        <authorList>
            <person name="Parks D.H."/>
            <person name="Chuvochina M."/>
            <person name="Waite D.W."/>
            <person name="Rinke C."/>
            <person name="Skarshewski A."/>
            <person name="Chaumeil P.A."/>
            <person name="Hugenholtz P."/>
        </authorList>
    </citation>
    <scope>NUCLEOTIDE SEQUENCE [LARGE SCALE GENOMIC DNA]</scope>
    <source>
        <strain evidence="1">UBA9905</strain>
    </source>
</reference>
<dbReference type="EMBL" id="LGGH01000199">
    <property type="protein sequence ID" value="KUK66541.1"/>
    <property type="molecule type" value="Genomic_DNA"/>
</dbReference>